<proteinExistence type="predicted"/>
<gene>
    <name evidence="3" type="ORF">O6P37_18855</name>
</gene>
<evidence type="ECO:0000313" key="3">
    <source>
        <dbReference type="EMBL" id="MCZ8380931.1"/>
    </source>
</evidence>
<evidence type="ECO:0000259" key="2">
    <source>
        <dbReference type="Pfam" id="PF13193"/>
    </source>
</evidence>
<name>A0ABT4PWR6_9MYCO</name>
<protein>
    <submittedName>
        <fullName evidence="3">AMP-binding protein</fullName>
    </submittedName>
</protein>
<accession>A0ABT4PWR6</accession>
<dbReference type="InterPro" id="IPR000873">
    <property type="entry name" value="AMP-dep_synth/lig_dom"/>
</dbReference>
<dbReference type="InterPro" id="IPR045851">
    <property type="entry name" value="AMP-bd_C_sf"/>
</dbReference>
<evidence type="ECO:0000259" key="1">
    <source>
        <dbReference type="Pfam" id="PF00501"/>
    </source>
</evidence>
<dbReference type="PANTHER" id="PTHR43201">
    <property type="entry name" value="ACYL-COA SYNTHETASE"/>
    <property type="match status" value="1"/>
</dbReference>
<dbReference type="RefSeq" id="WP_269895509.1">
    <property type="nucleotide sequence ID" value="NZ_JAPZPY010000009.1"/>
</dbReference>
<dbReference type="InterPro" id="IPR025110">
    <property type="entry name" value="AMP-bd_C"/>
</dbReference>
<feature type="domain" description="AMP-dependent synthetase/ligase" evidence="1">
    <location>
        <begin position="12"/>
        <end position="365"/>
    </location>
</feature>
<reference evidence="3" key="1">
    <citation type="submission" date="2022-12" db="EMBL/GenBank/DDBJ databases">
        <authorList>
            <person name="Deng Y."/>
            <person name="Zhang Y.-Q."/>
        </authorList>
    </citation>
    <scope>NUCLEOTIDE SEQUENCE</scope>
    <source>
        <strain evidence="3">CPCC 205372</strain>
    </source>
</reference>
<dbReference type="Gene3D" id="3.30.300.30">
    <property type="match status" value="1"/>
</dbReference>
<feature type="domain" description="AMP-binding enzyme C-terminal" evidence="2">
    <location>
        <begin position="412"/>
        <end position="487"/>
    </location>
</feature>
<organism evidence="3 4">
    <name type="scientific">Mycobacterium hippophais</name>
    <dbReference type="NCBI Taxonomy" id="3016340"/>
    <lineage>
        <taxon>Bacteria</taxon>
        <taxon>Bacillati</taxon>
        <taxon>Actinomycetota</taxon>
        <taxon>Actinomycetes</taxon>
        <taxon>Mycobacteriales</taxon>
        <taxon>Mycobacteriaceae</taxon>
        <taxon>Mycobacterium</taxon>
    </lineage>
</organism>
<dbReference type="PROSITE" id="PS00455">
    <property type="entry name" value="AMP_BINDING"/>
    <property type="match status" value="1"/>
</dbReference>
<keyword evidence="4" id="KW-1185">Reference proteome</keyword>
<dbReference type="Pfam" id="PF13193">
    <property type="entry name" value="AMP-binding_C"/>
    <property type="match status" value="1"/>
</dbReference>
<sequence length="513" mass="53592">MSAQLLHHLIAAAAAVAPERPAVLTENASATFAELDRQAAAVAGWVADRCAPGDRVAVIADNSLGYAQLYYGVPRSRRVLALINQRLSAAEQTGQLVTASPVVLAADRRHLAALGDVAELVPSIRHVVDLDSAQWRQVIAGPAAGPSPARPGDPAWLLFTSGSTGTPKGVLHTHRSVLAAVRGTIVGRAVTRGVYLLPFPMCHIAGYNMLVHHGAGSSVVLLAKFSPTAFADAVATHGVTSCSLAPTMLHGLLDHLDRTGTALPTLQSIAYGSAAIPADLLRRAIAVLRVDFHQGYGMTETAGNVTFLGPDEHRAGASAPSVLATAGRPHPGVEVAVVDDGGRPVPAGATGEIVVRGEQVTPGYWPDSTPATADGWLRTGDVGRLDDAGRLMVVDRRKDVIVTGGENVSSREVEDVLSTHPDVAAVAVVGVPDAYWGEAICAVVVPRAGSQPTADDLIAHVRARLAPFKRPRHVVLVDELPLTSNGKVAKPVLRQRVLLELTSGQPTGSNRTR</sequence>
<comment type="caution">
    <text evidence="3">The sequence shown here is derived from an EMBL/GenBank/DDBJ whole genome shotgun (WGS) entry which is preliminary data.</text>
</comment>
<dbReference type="InterPro" id="IPR042099">
    <property type="entry name" value="ANL_N_sf"/>
</dbReference>
<dbReference type="SUPFAM" id="SSF56801">
    <property type="entry name" value="Acetyl-CoA synthetase-like"/>
    <property type="match status" value="1"/>
</dbReference>
<dbReference type="Pfam" id="PF00501">
    <property type="entry name" value="AMP-binding"/>
    <property type="match status" value="1"/>
</dbReference>
<dbReference type="EMBL" id="JAPZPY010000009">
    <property type="protein sequence ID" value="MCZ8380931.1"/>
    <property type="molecule type" value="Genomic_DNA"/>
</dbReference>
<evidence type="ECO:0000313" key="4">
    <source>
        <dbReference type="Proteomes" id="UP001142153"/>
    </source>
</evidence>
<dbReference type="InterPro" id="IPR020845">
    <property type="entry name" value="AMP-binding_CS"/>
</dbReference>
<dbReference type="Gene3D" id="3.40.50.12780">
    <property type="entry name" value="N-terminal domain of ligase-like"/>
    <property type="match status" value="1"/>
</dbReference>
<dbReference type="Proteomes" id="UP001142153">
    <property type="component" value="Unassembled WGS sequence"/>
</dbReference>
<dbReference type="PANTHER" id="PTHR43201:SF32">
    <property type="entry name" value="2-SUCCINYLBENZOATE--COA LIGASE, CHLOROPLASTIC_PEROXISOMAL"/>
    <property type="match status" value="1"/>
</dbReference>